<dbReference type="OrthoDB" id="9801938at2"/>
<gene>
    <name evidence="2" type="ORF">E0493_17385</name>
</gene>
<keyword evidence="3" id="KW-1185">Reference proteome</keyword>
<evidence type="ECO:0000313" key="3">
    <source>
        <dbReference type="Proteomes" id="UP000460715"/>
    </source>
</evidence>
<reference evidence="2 3" key="1">
    <citation type="submission" date="2019-03" db="EMBL/GenBank/DDBJ databases">
        <title>Roseomonas sp. a novel Roseomonas species isolated from Sea whip Gorgonian.</title>
        <authorList>
            <person name="Li F."/>
            <person name="Pan X."/>
            <person name="Huang S."/>
            <person name="Li Z."/>
            <person name="Meng B."/>
        </authorList>
    </citation>
    <scope>NUCLEOTIDE SEQUENCE [LARGE SCALE GENOMIC DNA]</scope>
    <source>
        <strain evidence="2 3">M0104</strain>
    </source>
</reference>
<dbReference type="Proteomes" id="UP000460715">
    <property type="component" value="Unassembled WGS sequence"/>
</dbReference>
<evidence type="ECO:0000313" key="2">
    <source>
        <dbReference type="EMBL" id="MXP65122.1"/>
    </source>
</evidence>
<organism evidence="2 3">
    <name type="scientific">Teichococcus coralli</name>
    <dbReference type="NCBI Taxonomy" id="2545983"/>
    <lineage>
        <taxon>Bacteria</taxon>
        <taxon>Pseudomonadati</taxon>
        <taxon>Pseudomonadota</taxon>
        <taxon>Alphaproteobacteria</taxon>
        <taxon>Acetobacterales</taxon>
        <taxon>Roseomonadaceae</taxon>
        <taxon>Roseomonas</taxon>
    </lineage>
</organism>
<protein>
    <submittedName>
        <fullName evidence="2">Uncharacterized protein</fullName>
    </submittedName>
</protein>
<name>A0A845BIW7_9PROT</name>
<dbReference type="AlphaFoldDB" id="A0A845BIW7"/>
<dbReference type="RefSeq" id="WP_160938532.1">
    <property type="nucleotide sequence ID" value="NZ_SNVJ01000018.1"/>
</dbReference>
<evidence type="ECO:0000256" key="1">
    <source>
        <dbReference type="SAM" id="MobiDB-lite"/>
    </source>
</evidence>
<comment type="caution">
    <text evidence="2">The sequence shown here is derived from an EMBL/GenBank/DDBJ whole genome shotgun (WGS) entry which is preliminary data.</text>
</comment>
<feature type="region of interest" description="Disordered" evidence="1">
    <location>
        <begin position="1"/>
        <end position="32"/>
    </location>
</feature>
<accession>A0A845BIW7</accession>
<proteinExistence type="predicted"/>
<sequence length="146" mass="16039">MRRAFSRSADEVNGRRNPPGAEPEPSPAYSSPPCFLHELDPGYLGYLGREEVAALLRDLFAAEHFGTLLEAAWLRCMLRRHLAGLGEASEAPPGAPPAALSRQALLSRLRDALPRLHDALLRRDLADLLAVLERGATRCHDRRGQA</sequence>
<dbReference type="EMBL" id="SNVJ01000018">
    <property type="protein sequence ID" value="MXP65122.1"/>
    <property type="molecule type" value="Genomic_DNA"/>
</dbReference>